<keyword evidence="2" id="KW-1185">Reference proteome</keyword>
<evidence type="ECO:0000313" key="1">
    <source>
        <dbReference type="EMBL" id="EAX95200.1"/>
    </source>
</evidence>
<gene>
    <name evidence="1" type="ORF">TVAG_443120</name>
</gene>
<sequence>MLYDWVHKWTPIVSKVSSIGSTCMNEAFNSKIACYLDKSRAWKNINIRVNVAILEWNDPEHFLGDIQKALHLPPLPKDCVKSFEENCYSKMILKQKLLQKVLKNRTNTKNPFRVYQEEIIKFSSPNGNQKTKTLMTLINENYILFIVFVFN</sequence>
<evidence type="ECO:0000313" key="2">
    <source>
        <dbReference type="Proteomes" id="UP000001542"/>
    </source>
</evidence>
<dbReference type="RefSeq" id="XP_001308130.1">
    <property type="nucleotide sequence ID" value="XM_001308129.1"/>
</dbReference>
<dbReference type="OrthoDB" id="10668499at2759"/>
<dbReference type="Proteomes" id="UP000001542">
    <property type="component" value="Unassembled WGS sequence"/>
</dbReference>
<reference evidence="1" key="2">
    <citation type="journal article" date="2007" name="Science">
        <title>Draft genome sequence of the sexually transmitted pathogen Trichomonas vaginalis.</title>
        <authorList>
            <person name="Carlton J.M."/>
            <person name="Hirt R.P."/>
            <person name="Silva J.C."/>
            <person name="Delcher A.L."/>
            <person name="Schatz M."/>
            <person name="Zhao Q."/>
            <person name="Wortman J.R."/>
            <person name="Bidwell S.L."/>
            <person name="Alsmark U.C.M."/>
            <person name="Besteiro S."/>
            <person name="Sicheritz-Ponten T."/>
            <person name="Noel C.J."/>
            <person name="Dacks J.B."/>
            <person name="Foster P.G."/>
            <person name="Simillion C."/>
            <person name="Van de Peer Y."/>
            <person name="Miranda-Saavedra D."/>
            <person name="Barton G.J."/>
            <person name="Westrop G.D."/>
            <person name="Mueller S."/>
            <person name="Dessi D."/>
            <person name="Fiori P.L."/>
            <person name="Ren Q."/>
            <person name="Paulsen I."/>
            <person name="Zhang H."/>
            <person name="Bastida-Corcuera F.D."/>
            <person name="Simoes-Barbosa A."/>
            <person name="Brown M.T."/>
            <person name="Hayes R.D."/>
            <person name="Mukherjee M."/>
            <person name="Okumura C.Y."/>
            <person name="Schneider R."/>
            <person name="Smith A.J."/>
            <person name="Vanacova S."/>
            <person name="Villalvazo M."/>
            <person name="Haas B.J."/>
            <person name="Pertea M."/>
            <person name="Feldblyum T.V."/>
            <person name="Utterback T.R."/>
            <person name="Shu C.L."/>
            <person name="Osoegawa K."/>
            <person name="de Jong P.J."/>
            <person name="Hrdy I."/>
            <person name="Horvathova L."/>
            <person name="Zubacova Z."/>
            <person name="Dolezal P."/>
            <person name="Malik S.B."/>
            <person name="Logsdon J.M. Jr."/>
            <person name="Henze K."/>
            <person name="Gupta A."/>
            <person name="Wang C.C."/>
            <person name="Dunne R.L."/>
            <person name="Upcroft J.A."/>
            <person name="Upcroft P."/>
            <person name="White O."/>
            <person name="Salzberg S.L."/>
            <person name="Tang P."/>
            <person name="Chiu C.-H."/>
            <person name="Lee Y.-S."/>
            <person name="Embley T.M."/>
            <person name="Coombs G.H."/>
            <person name="Mottram J.C."/>
            <person name="Tachezy J."/>
            <person name="Fraser-Liggett C.M."/>
            <person name="Johnson P.J."/>
        </authorList>
    </citation>
    <scope>NUCLEOTIDE SEQUENCE [LARGE SCALE GENOMIC DNA]</scope>
    <source>
        <strain evidence="1">G3</strain>
    </source>
</reference>
<accession>A2FIR4</accession>
<dbReference type="EMBL" id="DS113818">
    <property type="protein sequence ID" value="EAX95200.1"/>
    <property type="molecule type" value="Genomic_DNA"/>
</dbReference>
<dbReference type="KEGG" id="tva:4752945"/>
<dbReference type="VEuPathDB" id="TrichDB:TVAG_443120"/>
<dbReference type="VEuPathDB" id="TrichDB:TVAGG3_0389060"/>
<name>A2FIR4_TRIV3</name>
<proteinExistence type="predicted"/>
<reference evidence="1" key="1">
    <citation type="submission" date="2006-10" db="EMBL/GenBank/DDBJ databases">
        <authorList>
            <person name="Amadeo P."/>
            <person name="Zhao Q."/>
            <person name="Wortman J."/>
            <person name="Fraser-Liggett C."/>
            <person name="Carlton J."/>
        </authorList>
    </citation>
    <scope>NUCLEOTIDE SEQUENCE</scope>
    <source>
        <strain evidence="1">G3</strain>
    </source>
</reference>
<dbReference type="AlphaFoldDB" id="A2FIR4"/>
<protein>
    <submittedName>
        <fullName evidence="1">Uncharacterized protein</fullName>
    </submittedName>
</protein>
<dbReference type="InParanoid" id="A2FIR4"/>
<organism evidence="1 2">
    <name type="scientific">Trichomonas vaginalis (strain ATCC PRA-98 / G3)</name>
    <dbReference type="NCBI Taxonomy" id="412133"/>
    <lineage>
        <taxon>Eukaryota</taxon>
        <taxon>Metamonada</taxon>
        <taxon>Parabasalia</taxon>
        <taxon>Trichomonadida</taxon>
        <taxon>Trichomonadidae</taxon>
        <taxon>Trichomonas</taxon>
    </lineage>
</organism>